<dbReference type="EMBL" id="JACGWJ010000009">
    <property type="protein sequence ID" value="KAL0399962.1"/>
    <property type="molecule type" value="Genomic_DNA"/>
</dbReference>
<organism evidence="2">
    <name type="scientific">Sesamum radiatum</name>
    <name type="common">Black benniseed</name>
    <dbReference type="NCBI Taxonomy" id="300843"/>
    <lineage>
        <taxon>Eukaryota</taxon>
        <taxon>Viridiplantae</taxon>
        <taxon>Streptophyta</taxon>
        <taxon>Embryophyta</taxon>
        <taxon>Tracheophyta</taxon>
        <taxon>Spermatophyta</taxon>
        <taxon>Magnoliopsida</taxon>
        <taxon>eudicotyledons</taxon>
        <taxon>Gunneridae</taxon>
        <taxon>Pentapetalae</taxon>
        <taxon>asterids</taxon>
        <taxon>lamiids</taxon>
        <taxon>Lamiales</taxon>
        <taxon>Pedaliaceae</taxon>
        <taxon>Sesamum</taxon>
    </lineage>
</organism>
<sequence>MSSPINTNYPLSSNSNEHFISLIAELQQQLRDSHDEIEKFRSDVSRQTYYRKWIERRADTLDAKNSVIRLDIEGLKAEHEVEIEQLQQENQQLYDQIDDLRDHIDQLAEMIPDEPEKDPEEDPWSIMTTTDRTMEGLGPLMSLLQVLNYF</sequence>
<evidence type="ECO:0000313" key="2">
    <source>
        <dbReference type="EMBL" id="KAL0399962.1"/>
    </source>
</evidence>
<reference evidence="2" key="1">
    <citation type="submission" date="2020-06" db="EMBL/GenBank/DDBJ databases">
        <authorList>
            <person name="Li T."/>
            <person name="Hu X."/>
            <person name="Zhang T."/>
            <person name="Song X."/>
            <person name="Zhang H."/>
            <person name="Dai N."/>
            <person name="Sheng W."/>
            <person name="Hou X."/>
            <person name="Wei L."/>
        </authorList>
    </citation>
    <scope>NUCLEOTIDE SEQUENCE</scope>
    <source>
        <strain evidence="2">G02</strain>
        <tissue evidence="2">Leaf</tissue>
    </source>
</reference>
<accession>A0AAW2T5S3</accession>
<name>A0AAW2T5S3_SESRA</name>
<feature type="coiled-coil region" evidence="1">
    <location>
        <begin position="69"/>
        <end position="110"/>
    </location>
</feature>
<proteinExistence type="predicted"/>
<gene>
    <name evidence="2" type="ORF">Sradi_2339500</name>
</gene>
<reference evidence="2" key="2">
    <citation type="journal article" date="2024" name="Plant">
        <title>Genomic evolution and insights into agronomic trait innovations of Sesamum species.</title>
        <authorList>
            <person name="Miao H."/>
            <person name="Wang L."/>
            <person name="Qu L."/>
            <person name="Liu H."/>
            <person name="Sun Y."/>
            <person name="Le M."/>
            <person name="Wang Q."/>
            <person name="Wei S."/>
            <person name="Zheng Y."/>
            <person name="Lin W."/>
            <person name="Duan Y."/>
            <person name="Cao H."/>
            <person name="Xiong S."/>
            <person name="Wang X."/>
            <person name="Wei L."/>
            <person name="Li C."/>
            <person name="Ma Q."/>
            <person name="Ju M."/>
            <person name="Zhao R."/>
            <person name="Li G."/>
            <person name="Mu C."/>
            <person name="Tian Q."/>
            <person name="Mei H."/>
            <person name="Zhang T."/>
            <person name="Gao T."/>
            <person name="Zhang H."/>
        </authorList>
    </citation>
    <scope>NUCLEOTIDE SEQUENCE</scope>
    <source>
        <strain evidence="2">G02</strain>
    </source>
</reference>
<dbReference type="AlphaFoldDB" id="A0AAW2T5S3"/>
<protein>
    <submittedName>
        <fullName evidence="2">Uncharacterized protein</fullName>
    </submittedName>
</protein>
<keyword evidence="1" id="KW-0175">Coiled coil</keyword>
<comment type="caution">
    <text evidence="2">The sequence shown here is derived from an EMBL/GenBank/DDBJ whole genome shotgun (WGS) entry which is preliminary data.</text>
</comment>
<evidence type="ECO:0000256" key="1">
    <source>
        <dbReference type="SAM" id="Coils"/>
    </source>
</evidence>